<organism evidence="2">
    <name type="scientific">marine sediment metagenome</name>
    <dbReference type="NCBI Taxonomy" id="412755"/>
    <lineage>
        <taxon>unclassified sequences</taxon>
        <taxon>metagenomes</taxon>
        <taxon>ecological metagenomes</taxon>
    </lineage>
</organism>
<accession>A0A0F9A2R5</accession>
<name>A0A0F9A2R5_9ZZZZ</name>
<feature type="region of interest" description="Disordered" evidence="1">
    <location>
        <begin position="201"/>
        <end position="227"/>
    </location>
</feature>
<feature type="non-terminal residue" evidence="2">
    <location>
        <position position="357"/>
    </location>
</feature>
<dbReference type="EMBL" id="LAZR01057035">
    <property type="protein sequence ID" value="KKK72879.1"/>
    <property type="molecule type" value="Genomic_DNA"/>
</dbReference>
<comment type="caution">
    <text evidence="2">The sequence shown here is derived from an EMBL/GenBank/DDBJ whole genome shotgun (WGS) entry which is preliminary data.</text>
</comment>
<dbReference type="PROSITE" id="PS51257">
    <property type="entry name" value="PROKAR_LIPOPROTEIN"/>
    <property type="match status" value="1"/>
</dbReference>
<evidence type="ECO:0000256" key="1">
    <source>
        <dbReference type="SAM" id="MobiDB-lite"/>
    </source>
</evidence>
<proteinExistence type="predicted"/>
<reference evidence="2" key="1">
    <citation type="journal article" date="2015" name="Nature">
        <title>Complex archaea that bridge the gap between prokaryotes and eukaryotes.</title>
        <authorList>
            <person name="Spang A."/>
            <person name="Saw J.H."/>
            <person name="Jorgensen S.L."/>
            <person name="Zaremba-Niedzwiedzka K."/>
            <person name="Martijn J."/>
            <person name="Lind A.E."/>
            <person name="van Eijk R."/>
            <person name="Schleper C."/>
            <person name="Guy L."/>
            <person name="Ettema T.J."/>
        </authorList>
    </citation>
    <scope>NUCLEOTIDE SEQUENCE</scope>
</reference>
<evidence type="ECO:0000313" key="2">
    <source>
        <dbReference type="EMBL" id="KKK72879.1"/>
    </source>
</evidence>
<dbReference type="AlphaFoldDB" id="A0A0F9A2R5"/>
<protein>
    <submittedName>
        <fullName evidence="2">Uncharacterized protein</fullName>
    </submittedName>
</protein>
<sequence length="357" mass="40424">MNTKQLNKLCVLPSLPGISALNIVSGCGEQSSLAVRKGRDRSLLRSRVFSYRNSRFKEPAQPDTNNLICSSCSSCASWFKKTHFSSSRWPKVVKIRAYSCLFVVPVVKLKNKNMKNKANFNSIKFTATSCSTATYNDLSPKTQNGTNPNEANLKPIPNTLKPSDISDKPANPQKLFFAKRTQFERPKSVASNCYRKVYNTLQPKGNEPKRTQLKPIKPNPNPISKPQCAQKKTTIWPSYLFVNYRLQYSAEDMDFFALKLDYTLFECKQGKIIAHPHIETGMPFRSALADNDRPCLSQLAAIKLYTAILRITVSTVPRRTLSLFMCHDKTSILLNFNYLKRTSYDTHSQPACPEKSE</sequence>
<gene>
    <name evidence="2" type="ORF">LCGC14_2899460</name>
</gene>